<dbReference type="AlphaFoldDB" id="A0A1Q8CC09"/>
<sequence length="190" mass="19548">MRCRLLAVLLATGLTACGQQDPATPPSASPPAPPPAAAEPSVPPGGFGPTEQAFTQLAISTDDQAVRLLDLGARRAANPALRAFAGELATTRRAELESLHGLLDAASVPYQNLHEGHDMPGMPTDAELTGLASSAAFDTELTRLVRAHLTESATVARSAATQVTHEPTKAVAAAMATERAAALTRLASLN</sequence>
<dbReference type="EMBL" id="MSIE01000063">
    <property type="protein sequence ID" value="OLF11895.1"/>
    <property type="molecule type" value="Genomic_DNA"/>
</dbReference>
<evidence type="ECO:0000313" key="4">
    <source>
        <dbReference type="EMBL" id="OLF11895.1"/>
    </source>
</evidence>
<dbReference type="RefSeq" id="WP_075129038.1">
    <property type="nucleotide sequence ID" value="NZ_MSIE01000063.1"/>
</dbReference>
<organism evidence="4 5">
    <name type="scientific">Actinophytocola xanthii</name>
    <dbReference type="NCBI Taxonomy" id="1912961"/>
    <lineage>
        <taxon>Bacteria</taxon>
        <taxon>Bacillati</taxon>
        <taxon>Actinomycetota</taxon>
        <taxon>Actinomycetes</taxon>
        <taxon>Pseudonocardiales</taxon>
        <taxon>Pseudonocardiaceae</taxon>
    </lineage>
</organism>
<keyword evidence="2" id="KW-0732">Signal</keyword>
<dbReference type="Pfam" id="PF03713">
    <property type="entry name" value="DUF305"/>
    <property type="match status" value="1"/>
</dbReference>
<feature type="compositionally biased region" description="Pro residues" evidence="1">
    <location>
        <begin position="23"/>
        <end position="43"/>
    </location>
</feature>
<accession>A0A1Q8CC09</accession>
<evidence type="ECO:0000313" key="5">
    <source>
        <dbReference type="Proteomes" id="UP000185596"/>
    </source>
</evidence>
<proteinExistence type="predicted"/>
<dbReference type="InterPro" id="IPR012347">
    <property type="entry name" value="Ferritin-like"/>
</dbReference>
<dbReference type="OrthoDB" id="3538028at2"/>
<comment type="caution">
    <text evidence="4">The sequence shown here is derived from an EMBL/GenBank/DDBJ whole genome shotgun (WGS) entry which is preliminary data.</text>
</comment>
<dbReference type="Proteomes" id="UP000185596">
    <property type="component" value="Unassembled WGS sequence"/>
</dbReference>
<evidence type="ECO:0000256" key="2">
    <source>
        <dbReference type="SAM" id="SignalP"/>
    </source>
</evidence>
<evidence type="ECO:0000256" key="1">
    <source>
        <dbReference type="SAM" id="MobiDB-lite"/>
    </source>
</evidence>
<feature type="domain" description="DUF305" evidence="3">
    <location>
        <begin position="52"/>
        <end position="188"/>
    </location>
</feature>
<dbReference type="STRING" id="1912961.BU204_29415"/>
<dbReference type="PROSITE" id="PS51257">
    <property type="entry name" value="PROKAR_LIPOPROTEIN"/>
    <property type="match status" value="1"/>
</dbReference>
<feature type="chain" id="PRO_5038380449" description="DUF305 domain-containing protein" evidence="2">
    <location>
        <begin position="19"/>
        <end position="190"/>
    </location>
</feature>
<feature type="signal peptide" evidence="2">
    <location>
        <begin position="1"/>
        <end position="18"/>
    </location>
</feature>
<name>A0A1Q8CC09_9PSEU</name>
<evidence type="ECO:0000259" key="3">
    <source>
        <dbReference type="Pfam" id="PF03713"/>
    </source>
</evidence>
<keyword evidence="5" id="KW-1185">Reference proteome</keyword>
<feature type="region of interest" description="Disordered" evidence="1">
    <location>
        <begin position="17"/>
        <end position="49"/>
    </location>
</feature>
<dbReference type="Gene3D" id="1.20.1260.10">
    <property type="match status" value="1"/>
</dbReference>
<reference evidence="4 5" key="1">
    <citation type="submission" date="2016-12" db="EMBL/GenBank/DDBJ databases">
        <title>The draft genome sequence of Actinophytocola sp. 11-183.</title>
        <authorList>
            <person name="Wang W."/>
            <person name="Yuan L."/>
        </authorList>
    </citation>
    <scope>NUCLEOTIDE SEQUENCE [LARGE SCALE GENOMIC DNA]</scope>
    <source>
        <strain evidence="4 5">11-183</strain>
    </source>
</reference>
<dbReference type="InterPro" id="IPR005183">
    <property type="entry name" value="DUF305_CopM-like"/>
</dbReference>
<gene>
    <name evidence="4" type="ORF">BU204_29415</name>
</gene>
<protein>
    <recommendedName>
        <fullName evidence="3">DUF305 domain-containing protein</fullName>
    </recommendedName>
</protein>